<dbReference type="CDD" id="cd01612">
    <property type="entry name" value="Ubl_ATG12"/>
    <property type="match status" value="1"/>
</dbReference>
<dbReference type="EMBL" id="JABMIG020000016">
    <property type="protein sequence ID" value="KAL3802983.1"/>
    <property type="molecule type" value="Genomic_DNA"/>
</dbReference>
<keyword evidence="6" id="KW-1185">Reference proteome</keyword>
<comment type="subunit">
    <text evidence="4">Forms a conjugate with ATG5.</text>
</comment>
<comment type="caution">
    <text evidence="5">The sequence shown here is derived from an EMBL/GenBank/DDBJ whole genome shotgun (WGS) entry which is preliminary data.</text>
</comment>
<dbReference type="SUPFAM" id="SSF54236">
    <property type="entry name" value="Ubiquitin-like"/>
    <property type="match status" value="1"/>
</dbReference>
<evidence type="ECO:0000256" key="1">
    <source>
        <dbReference type="ARBA" id="ARBA00022499"/>
    </source>
</evidence>
<dbReference type="InterPro" id="IPR007242">
    <property type="entry name" value="Atg12"/>
</dbReference>
<dbReference type="AlphaFoldDB" id="A0ABD3QRD8"/>
<evidence type="ECO:0000256" key="2">
    <source>
        <dbReference type="ARBA" id="ARBA00022786"/>
    </source>
</evidence>
<dbReference type="PANTHER" id="PTHR13385:SF0">
    <property type="entry name" value="UBIQUITIN-LIKE PROTEIN ATG12"/>
    <property type="match status" value="1"/>
</dbReference>
<evidence type="ECO:0000256" key="4">
    <source>
        <dbReference type="RuleBase" id="RU361201"/>
    </source>
</evidence>
<protein>
    <recommendedName>
        <fullName evidence="4">Ubiquitin-like protein ATG12</fullName>
    </recommendedName>
</protein>
<dbReference type="Proteomes" id="UP001516023">
    <property type="component" value="Unassembled WGS sequence"/>
</dbReference>
<dbReference type="InterPro" id="IPR029071">
    <property type="entry name" value="Ubiquitin-like_domsf"/>
</dbReference>
<evidence type="ECO:0000313" key="6">
    <source>
        <dbReference type="Proteomes" id="UP001516023"/>
    </source>
</evidence>
<reference evidence="5 6" key="1">
    <citation type="journal article" date="2020" name="G3 (Bethesda)">
        <title>Improved Reference Genome for Cyclotella cryptica CCMP332, a Model for Cell Wall Morphogenesis, Salinity Adaptation, and Lipid Production in Diatoms (Bacillariophyta).</title>
        <authorList>
            <person name="Roberts W.R."/>
            <person name="Downey K.M."/>
            <person name="Ruck E.C."/>
            <person name="Traller J.C."/>
            <person name="Alverson A.J."/>
        </authorList>
    </citation>
    <scope>NUCLEOTIDE SEQUENCE [LARGE SCALE GENOMIC DNA]</scope>
    <source>
        <strain evidence="5 6">CCMP332</strain>
    </source>
</reference>
<organism evidence="5 6">
    <name type="scientific">Cyclotella cryptica</name>
    <dbReference type="NCBI Taxonomy" id="29204"/>
    <lineage>
        <taxon>Eukaryota</taxon>
        <taxon>Sar</taxon>
        <taxon>Stramenopiles</taxon>
        <taxon>Ochrophyta</taxon>
        <taxon>Bacillariophyta</taxon>
        <taxon>Coscinodiscophyceae</taxon>
        <taxon>Thalassiosirophycidae</taxon>
        <taxon>Stephanodiscales</taxon>
        <taxon>Stephanodiscaceae</taxon>
        <taxon>Cyclotella</taxon>
    </lineage>
</organism>
<keyword evidence="2 4" id="KW-0833">Ubl conjugation pathway</keyword>
<dbReference type="PANTHER" id="PTHR13385">
    <property type="entry name" value="AUTOPHAGY PROTEIN 12"/>
    <property type="match status" value="1"/>
</dbReference>
<evidence type="ECO:0000256" key="3">
    <source>
        <dbReference type="ARBA" id="ARBA00023006"/>
    </source>
</evidence>
<keyword evidence="3 4" id="KW-0072">Autophagy</keyword>
<dbReference type="Gene3D" id="3.10.20.90">
    <property type="entry name" value="Phosphatidylinositol 3-kinase Catalytic Subunit, Chain A, domain 1"/>
    <property type="match status" value="1"/>
</dbReference>
<dbReference type="GO" id="GO:0006914">
    <property type="term" value="P:autophagy"/>
    <property type="evidence" value="ECO:0007669"/>
    <property type="project" value="UniProtKB-KW"/>
</dbReference>
<sequence>MIVTPATQKVKVHFVAVGNAPILKKSKFLMDQDDEFAIAISFLRRLLKLSDTTENAASAPPLFLYVNAAFVPSADQRMGDLLDCFGVRGELVVHYSLMEAWG</sequence>
<gene>
    <name evidence="5" type="ORF">HJC23_011606</name>
</gene>
<comment type="similarity">
    <text evidence="4">Belongs to the ATG12 family.</text>
</comment>
<proteinExistence type="inferred from homology"/>
<dbReference type="Pfam" id="PF04110">
    <property type="entry name" value="APG12"/>
    <property type="match status" value="1"/>
</dbReference>
<evidence type="ECO:0000313" key="5">
    <source>
        <dbReference type="EMBL" id="KAL3802983.1"/>
    </source>
</evidence>
<accession>A0ABD3QRD8</accession>
<name>A0ABD3QRD8_9STRA</name>
<keyword evidence="1 4" id="KW-1017">Isopeptide bond</keyword>